<evidence type="ECO:0000313" key="7">
    <source>
        <dbReference type="Proteomes" id="UP000290289"/>
    </source>
</evidence>
<gene>
    <name evidence="6" type="ORF">DVH24_021711</name>
</gene>
<feature type="region of interest" description="Disordered" evidence="5">
    <location>
        <begin position="20"/>
        <end position="40"/>
    </location>
</feature>
<keyword evidence="4" id="KW-0560">Oxidoreductase</keyword>
<keyword evidence="2" id="KW-0479">Metal-binding</keyword>
<comment type="similarity">
    <text evidence="1">Belongs to the zinc-containing alcohol dehydrogenase family.</text>
</comment>
<evidence type="ECO:0000313" key="6">
    <source>
        <dbReference type="EMBL" id="RXH99909.1"/>
    </source>
</evidence>
<dbReference type="STRING" id="3750.A0A498JVI8"/>
<evidence type="ECO:0000256" key="1">
    <source>
        <dbReference type="ARBA" id="ARBA00008072"/>
    </source>
</evidence>
<dbReference type="EMBL" id="RDQH01000331">
    <property type="protein sequence ID" value="RXH99909.1"/>
    <property type="molecule type" value="Genomic_DNA"/>
</dbReference>
<reference evidence="6 7" key="1">
    <citation type="submission" date="2018-10" db="EMBL/GenBank/DDBJ databases">
        <title>A high-quality apple genome assembly.</title>
        <authorList>
            <person name="Hu J."/>
        </authorList>
    </citation>
    <scope>NUCLEOTIDE SEQUENCE [LARGE SCALE GENOMIC DNA]</scope>
    <source>
        <strain evidence="7">cv. HFTH1</strain>
        <tissue evidence="6">Young leaf</tissue>
    </source>
</reference>
<evidence type="ECO:0000256" key="4">
    <source>
        <dbReference type="ARBA" id="ARBA00023002"/>
    </source>
</evidence>
<evidence type="ECO:0000256" key="5">
    <source>
        <dbReference type="SAM" id="MobiDB-lite"/>
    </source>
</evidence>
<keyword evidence="3" id="KW-0862">Zinc</keyword>
<dbReference type="GO" id="GO:0016616">
    <property type="term" value="F:oxidoreductase activity, acting on the CH-OH group of donors, NAD or NADP as acceptor"/>
    <property type="evidence" value="ECO:0007669"/>
    <property type="project" value="InterPro"/>
</dbReference>
<evidence type="ECO:0000256" key="2">
    <source>
        <dbReference type="ARBA" id="ARBA00022723"/>
    </source>
</evidence>
<dbReference type="InterPro" id="IPR047109">
    <property type="entry name" value="CAD-like"/>
</dbReference>
<dbReference type="Proteomes" id="UP000290289">
    <property type="component" value="Chromosome 5"/>
</dbReference>
<dbReference type="PANTHER" id="PTHR42683">
    <property type="entry name" value="ALDEHYDE REDUCTASE"/>
    <property type="match status" value="1"/>
</dbReference>
<name>A0A498JVI8_MALDO</name>
<organism evidence="6 7">
    <name type="scientific">Malus domestica</name>
    <name type="common">Apple</name>
    <name type="synonym">Pyrus malus</name>
    <dbReference type="NCBI Taxonomy" id="3750"/>
    <lineage>
        <taxon>Eukaryota</taxon>
        <taxon>Viridiplantae</taxon>
        <taxon>Streptophyta</taxon>
        <taxon>Embryophyta</taxon>
        <taxon>Tracheophyta</taxon>
        <taxon>Spermatophyta</taxon>
        <taxon>Magnoliopsida</taxon>
        <taxon>eudicotyledons</taxon>
        <taxon>Gunneridae</taxon>
        <taxon>Pentapetalae</taxon>
        <taxon>rosids</taxon>
        <taxon>fabids</taxon>
        <taxon>Rosales</taxon>
        <taxon>Rosaceae</taxon>
        <taxon>Amygdaloideae</taxon>
        <taxon>Maleae</taxon>
        <taxon>Malus</taxon>
    </lineage>
</organism>
<proteinExistence type="inferred from homology"/>
<dbReference type="Gene3D" id="3.90.180.10">
    <property type="entry name" value="Medium-chain alcohol dehydrogenases, catalytic domain"/>
    <property type="match status" value="1"/>
</dbReference>
<dbReference type="GO" id="GO:0046872">
    <property type="term" value="F:metal ion binding"/>
    <property type="evidence" value="ECO:0007669"/>
    <property type="project" value="UniProtKB-KW"/>
</dbReference>
<evidence type="ECO:0000256" key="3">
    <source>
        <dbReference type="ARBA" id="ARBA00022833"/>
    </source>
</evidence>
<sequence length="94" mass="10878">MKEQRNNRVKERKFQVEKVGLTESEMGGRKTSTGSFEGSMKETEEVLEFCKEKGLTTTIEVDKMDYINTAFQRVEKTNVRYRFIVDAASSNLDQ</sequence>
<dbReference type="Gene3D" id="3.40.50.720">
    <property type="entry name" value="NAD(P)-binding Rossmann-like Domain"/>
    <property type="match status" value="1"/>
</dbReference>
<protein>
    <recommendedName>
        <fullName evidence="8">Alcohol dehydrogenase-like C-terminal domain-containing protein</fullName>
    </recommendedName>
</protein>
<evidence type="ECO:0008006" key="8">
    <source>
        <dbReference type="Google" id="ProtNLM"/>
    </source>
</evidence>
<keyword evidence="7" id="KW-1185">Reference proteome</keyword>
<comment type="caution">
    <text evidence="6">The sequence shown here is derived from an EMBL/GenBank/DDBJ whole genome shotgun (WGS) entry which is preliminary data.</text>
</comment>
<accession>A0A498JVI8</accession>
<dbReference type="AlphaFoldDB" id="A0A498JVI8"/>